<dbReference type="PANTHER" id="PTHR22776:SF49">
    <property type="entry name" value="MARVEL DOMAIN-CONTAINING PROTEIN"/>
    <property type="match status" value="1"/>
</dbReference>
<evidence type="ECO:0000256" key="3">
    <source>
        <dbReference type="ARBA" id="ARBA00022989"/>
    </source>
</evidence>
<comment type="subcellular location">
    <subcellularLocation>
        <location evidence="1">Membrane</location>
        <topology evidence="1">Multi-pass membrane protein</topology>
    </subcellularLocation>
</comment>
<gene>
    <name evidence="9" type="ORF">DBV15_08065</name>
</gene>
<keyword evidence="4 5" id="KW-0472">Membrane</keyword>
<feature type="transmembrane region" description="Helical" evidence="7">
    <location>
        <begin position="101"/>
        <end position="123"/>
    </location>
</feature>
<evidence type="ECO:0000256" key="7">
    <source>
        <dbReference type="SAM" id="Phobius"/>
    </source>
</evidence>
<reference evidence="9 10" key="1">
    <citation type="journal article" date="2019" name="Philos. Trans. R. Soc. Lond., B, Biol. Sci.">
        <title>Ant behaviour and brain gene expression of defending hosts depend on the ecological success of the intruding social parasite.</title>
        <authorList>
            <person name="Kaur R."/>
            <person name="Stoldt M."/>
            <person name="Jongepier E."/>
            <person name="Feldmeyer B."/>
            <person name="Menzel F."/>
            <person name="Bornberg-Bauer E."/>
            <person name="Foitzik S."/>
        </authorList>
    </citation>
    <scope>NUCLEOTIDE SEQUENCE [LARGE SCALE GENOMIC DNA]</scope>
    <source>
        <tissue evidence="9">Whole body</tissue>
    </source>
</reference>
<feature type="transmembrane region" description="Helical" evidence="7">
    <location>
        <begin position="67"/>
        <end position="89"/>
    </location>
</feature>
<dbReference type="EMBL" id="QBLH01003559">
    <property type="protein sequence ID" value="TGZ37387.1"/>
    <property type="molecule type" value="Genomic_DNA"/>
</dbReference>
<organism evidence="9 10">
    <name type="scientific">Temnothorax longispinosus</name>
    <dbReference type="NCBI Taxonomy" id="300112"/>
    <lineage>
        <taxon>Eukaryota</taxon>
        <taxon>Metazoa</taxon>
        <taxon>Ecdysozoa</taxon>
        <taxon>Arthropoda</taxon>
        <taxon>Hexapoda</taxon>
        <taxon>Insecta</taxon>
        <taxon>Pterygota</taxon>
        <taxon>Neoptera</taxon>
        <taxon>Endopterygota</taxon>
        <taxon>Hymenoptera</taxon>
        <taxon>Apocrita</taxon>
        <taxon>Aculeata</taxon>
        <taxon>Formicoidea</taxon>
        <taxon>Formicidae</taxon>
        <taxon>Myrmicinae</taxon>
        <taxon>Temnothorax</taxon>
    </lineage>
</organism>
<proteinExistence type="predicted"/>
<dbReference type="Proteomes" id="UP000310200">
    <property type="component" value="Unassembled WGS sequence"/>
</dbReference>
<dbReference type="InterPro" id="IPR008253">
    <property type="entry name" value="Marvel"/>
</dbReference>
<name>A0A4S2JRE7_9HYME</name>
<keyword evidence="2 5" id="KW-0812">Transmembrane</keyword>
<feature type="region of interest" description="Disordered" evidence="6">
    <location>
        <begin position="1"/>
        <end position="21"/>
    </location>
</feature>
<evidence type="ECO:0000256" key="5">
    <source>
        <dbReference type="PROSITE-ProRule" id="PRU00581"/>
    </source>
</evidence>
<feature type="transmembrane region" description="Helical" evidence="7">
    <location>
        <begin position="42"/>
        <end position="61"/>
    </location>
</feature>
<evidence type="ECO:0000256" key="2">
    <source>
        <dbReference type="ARBA" id="ARBA00022692"/>
    </source>
</evidence>
<dbReference type="AlphaFoldDB" id="A0A4S2JRE7"/>
<comment type="caution">
    <text evidence="9">The sequence shown here is derived from an EMBL/GenBank/DDBJ whole genome shotgun (WGS) entry which is preliminary data.</text>
</comment>
<evidence type="ECO:0000313" key="10">
    <source>
        <dbReference type="Proteomes" id="UP000310200"/>
    </source>
</evidence>
<evidence type="ECO:0000313" key="9">
    <source>
        <dbReference type="EMBL" id="TGZ37387.1"/>
    </source>
</evidence>
<feature type="transmembrane region" description="Helical" evidence="7">
    <location>
        <begin position="143"/>
        <end position="169"/>
    </location>
</feature>
<evidence type="ECO:0000256" key="4">
    <source>
        <dbReference type="ARBA" id="ARBA00023136"/>
    </source>
</evidence>
<keyword evidence="3 7" id="KW-1133">Transmembrane helix</keyword>
<evidence type="ECO:0000256" key="1">
    <source>
        <dbReference type="ARBA" id="ARBA00004141"/>
    </source>
</evidence>
<keyword evidence="10" id="KW-1185">Reference proteome</keyword>
<dbReference type="Pfam" id="PF01284">
    <property type="entry name" value="MARVEL"/>
    <property type="match status" value="1"/>
</dbReference>
<dbReference type="InterPro" id="IPR050578">
    <property type="entry name" value="MARVEL-CKLF_proteins"/>
</dbReference>
<dbReference type="PANTHER" id="PTHR22776">
    <property type="entry name" value="MARVEL-CONTAINING POTENTIAL LIPID RAFT-ASSOCIATED PROTEIN"/>
    <property type="match status" value="1"/>
</dbReference>
<feature type="domain" description="MARVEL" evidence="8">
    <location>
        <begin position="32"/>
        <end position="179"/>
    </location>
</feature>
<feature type="compositionally biased region" description="Low complexity" evidence="6">
    <location>
        <begin position="10"/>
        <end position="21"/>
    </location>
</feature>
<evidence type="ECO:0000256" key="6">
    <source>
        <dbReference type="SAM" id="MobiDB-lite"/>
    </source>
</evidence>
<dbReference type="PROSITE" id="PS51225">
    <property type="entry name" value="MARVEL"/>
    <property type="match status" value="1"/>
</dbReference>
<dbReference type="STRING" id="300112.A0A4S2JRE7"/>
<accession>A0A4S2JRE7</accession>
<sequence>MDQGFPGQHTTTTTVTTSTTTTQPNVRFDPSYARTLPGILKIVQVVLNLLGFICITVSTHSSHSRGGWFNTVAMVGFWFTGILLVLYLFHIVEKFSRIPWLKIEFIFCTIWTVFYLLAASLAADYARYTEAFELFVIKVVGNWITLSVMFNTEIYPQFFGFCAMVVYGYDAWLKFKAAKSGALAQGQHTPKQVSAVTSPAY</sequence>
<dbReference type="GO" id="GO:0016020">
    <property type="term" value="C:membrane"/>
    <property type="evidence" value="ECO:0007669"/>
    <property type="project" value="UniProtKB-SubCell"/>
</dbReference>
<evidence type="ECO:0000259" key="8">
    <source>
        <dbReference type="PROSITE" id="PS51225"/>
    </source>
</evidence>
<protein>
    <submittedName>
        <fullName evidence="9">CKLF-like MARVEL transmembrane domain-containing protein 4</fullName>
    </submittedName>
</protein>